<comment type="caution">
    <text evidence="1">The sequence shown here is derived from an EMBL/GenBank/DDBJ whole genome shotgun (WGS) entry which is preliminary data.</text>
</comment>
<gene>
    <name evidence="1" type="ORF">AYI68_g7298</name>
</gene>
<keyword evidence="2" id="KW-1185">Reference proteome</keyword>
<evidence type="ECO:0000313" key="1">
    <source>
        <dbReference type="EMBL" id="OLY78650.1"/>
    </source>
</evidence>
<dbReference type="OrthoDB" id="5545891at2759"/>
<reference evidence="1 2" key="1">
    <citation type="journal article" date="2016" name="Mol. Biol. Evol.">
        <title>Genome-Wide Survey of Gut Fungi (Harpellales) Reveals the First Horizontally Transferred Ubiquitin Gene from a Mosquito Host.</title>
        <authorList>
            <person name="Wang Y."/>
            <person name="White M.M."/>
            <person name="Kvist S."/>
            <person name="Moncalvo J.M."/>
        </authorList>
    </citation>
    <scope>NUCLEOTIDE SEQUENCE [LARGE SCALE GENOMIC DNA]</scope>
    <source>
        <strain evidence="1 2">ALG-7-W6</strain>
    </source>
</reference>
<accession>A0A1R0GP44</accession>
<dbReference type="EMBL" id="LSSL01005824">
    <property type="protein sequence ID" value="OLY78650.1"/>
    <property type="molecule type" value="Genomic_DNA"/>
</dbReference>
<sequence length="83" mass="9765">MERENESQTKSIQEQIKTLTKMVNQTLREKDLTADLQDPYFTERIPVTDLTVYPELTNSLPSIEEDFLRPQLTEEERKLAIHS</sequence>
<dbReference type="AlphaFoldDB" id="A0A1R0GP44"/>
<evidence type="ECO:0000313" key="2">
    <source>
        <dbReference type="Proteomes" id="UP000187455"/>
    </source>
</evidence>
<protein>
    <submittedName>
        <fullName evidence="1">Uncharacterized protein</fullName>
    </submittedName>
</protein>
<dbReference type="Proteomes" id="UP000187455">
    <property type="component" value="Unassembled WGS sequence"/>
</dbReference>
<name>A0A1R0GP44_9FUNG</name>
<proteinExistence type="predicted"/>
<organism evidence="1 2">
    <name type="scientific">Smittium mucronatum</name>
    <dbReference type="NCBI Taxonomy" id="133383"/>
    <lineage>
        <taxon>Eukaryota</taxon>
        <taxon>Fungi</taxon>
        <taxon>Fungi incertae sedis</taxon>
        <taxon>Zoopagomycota</taxon>
        <taxon>Kickxellomycotina</taxon>
        <taxon>Harpellomycetes</taxon>
        <taxon>Harpellales</taxon>
        <taxon>Legeriomycetaceae</taxon>
        <taxon>Smittium</taxon>
    </lineage>
</organism>